<dbReference type="AlphaFoldDB" id="A0A4U1JKD6"/>
<dbReference type="PANTHER" id="PTHR22911:SF137">
    <property type="entry name" value="SOLUTE CARRIER FAMILY 35 MEMBER G2-RELATED"/>
    <property type="match status" value="1"/>
</dbReference>
<protein>
    <submittedName>
        <fullName evidence="3">DMT family transporter</fullName>
    </submittedName>
</protein>
<dbReference type="RefSeq" id="WP_136927057.1">
    <property type="nucleotide sequence ID" value="NZ_SSMQ01000001.1"/>
</dbReference>
<dbReference type="InterPro" id="IPR000620">
    <property type="entry name" value="EamA_dom"/>
</dbReference>
<feature type="transmembrane region" description="Helical" evidence="1">
    <location>
        <begin position="162"/>
        <end position="183"/>
    </location>
</feature>
<gene>
    <name evidence="3" type="ORF">E8A74_01430</name>
</gene>
<proteinExistence type="predicted"/>
<feature type="transmembrane region" description="Helical" evidence="1">
    <location>
        <begin position="195"/>
        <end position="214"/>
    </location>
</feature>
<feature type="transmembrane region" description="Helical" evidence="1">
    <location>
        <begin position="66"/>
        <end position="92"/>
    </location>
</feature>
<evidence type="ECO:0000313" key="3">
    <source>
        <dbReference type="EMBL" id="TKD13241.1"/>
    </source>
</evidence>
<feature type="transmembrane region" description="Helical" evidence="1">
    <location>
        <begin position="98"/>
        <end position="118"/>
    </location>
</feature>
<keyword evidence="4" id="KW-1185">Reference proteome</keyword>
<comment type="caution">
    <text evidence="3">The sequence shown here is derived from an EMBL/GenBank/DDBJ whole genome shotgun (WGS) entry which is preliminary data.</text>
</comment>
<evidence type="ECO:0000259" key="2">
    <source>
        <dbReference type="Pfam" id="PF00892"/>
    </source>
</evidence>
<feature type="transmembrane region" description="Helical" evidence="1">
    <location>
        <begin position="226"/>
        <end position="249"/>
    </location>
</feature>
<dbReference type="PANTHER" id="PTHR22911">
    <property type="entry name" value="ACYL-MALONYL CONDENSING ENZYME-RELATED"/>
    <property type="match status" value="1"/>
</dbReference>
<organism evidence="3 4">
    <name type="scientific">Polyangium fumosum</name>
    <dbReference type="NCBI Taxonomy" id="889272"/>
    <lineage>
        <taxon>Bacteria</taxon>
        <taxon>Pseudomonadati</taxon>
        <taxon>Myxococcota</taxon>
        <taxon>Polyangia</taxon>
        <taxon>Polyangiales</taxon>
        <taxon>Polyangiaceae</taxon>
        <taxon>Polyangium</taxon>
    </lineage>
</organism>
<name>A0A4U1JKD6_9BACT</name>
<dbReference type="SUPFAM" id="SSF103481">
    <property type="entry name" value="Multidrug resistance efflux transporter EmrE"/>
    <property type="match status" value="2"/>
</dbReference>
<sequence>MSIPLGELAALGTALCWTASSLAFSAAGRRMGSLSLNLVRLVLAFVFLGVYNFVRRGLPLPLDASAEAWAWLFVSGLVGFVLGDMCLFRAFLLIGPRVAMLIMSLAPPIAAVLGWIVLGERISDLGIVGMGVTLVGIAVVVLERAGDTNAAGAGPKGESGKGILLAFGGAVGQAVGLVLSKIGMKTYDPFAATQIRVLAGIVGFSLLFTSIGWWGRAAVAVRDRAALGFASLGAIAGPFVGVSLSLLSIQHTETGVAATIMATTPVLVIPAVILVHKEPVSLRAILGALVAVGGVALLWIR</sequence>
<evidence type="ECO:0000313" key="4">
    <source>
        <dbReference type="Proteomes" id="UP000309215"/>
    </source>
</evidence>
<dbReference type="EMBL" id="SSMQ01000001">
    <property type="protein sequence ID" value="TKD13241.1"/>
    <property type="molecule type" value="Genomic_DNA"/>
</dbReference>
<dbReference type="Pfam" id="PF00892">
    <property type="entry name" value="EamA"/>
    <property type="match status" value="2"/>
</dbReference>
<keyword evidence="1" id="KW-1133">Transmembrane helix</keyword>
<feature type="transmembrane region" description="Helical" evidence="1">
    <location>
        <begin position="256"/>
        <end position="275"/>
    </location>
</feature>
<feature type="transmembrane region" description="Helical" evidence="1">
    <location>
        <begin position="281"/>
        <end position="300"/>
    </location>
</feature>
<keyword evidence="1" id="KW-0812">Transmembrane</keyword>
<feature type="transmembrane region" description="Helical" evidence="1">
    <location>
        <begin position="125"/>
        <end position="142"/>
    </location>
</feature>
<dbReference type="OrthoDB" id="161804at2"/>
<feature type="domain" description="EamA" evidence="2">
    <location>
        <begin position="161"/>
        <end position="299"/>
    </location>
</feature>
<accession>A0A4U1JKD6</accession>
<feature type="domain" description="EamA" evidence="2">
    <location>
        <begin position="5"/>
        <end position="141"/>
    </location>
</feature>
<reference evidence="3 4" key="1">
    <citation type="submission" date="2019-04" db="EMBL/GenBank/DDBJ databases">
        <authorList>
            <person name="Li Y."/>
            <person name="Wang J."/>
        </authorList>
    </citation>
    <scope>NUCLEOTIDE SEQUENCE [LARGE SCALE GENOMIC DNA]</scope>
    <source>
        <strain evidence="3 4">DSM 14668</strain>
    </source>
</reference>
<evidence type="ECO:0000256" key="1">
    <source>
        <dbReference type="SAM" id="Phobius"/>
    </source>
</evidence>
<dbReference type="Proteomes" id="UP000309215">
    <property type="component" value="Unassembled WGS sequence"/>
</dbReference>
<dbReference type="InterPro" id="IPR037185">
    <property type="entry name" value="EmrE-like"/>
</dbReference>
<feature type="transmembrane region" description="Helical" evidence="1">
    <location>
        <begin position="35"/>
        <end position="54"/>
    </location>
</feature>
<dbReference type="GO" id="GO:0016020">
    <property type="term" value="C:membrane"/>
    <property type="evidence" value="ECO:0007669"/>
    <property type="project" value="InterPro"/>
</dbReference>
<keyword evidence="1" id="KW-0472">Membrane</keyword>